<keyword evidence="2" id="KW-0812">Transmembrane</keyword>
<keyword evidence="2" id="KW-1133">Transmembrane helix</keyword>
<feature type="compositionally biased region" description="Pro residues" evidence="1">
    <location>
        <begin position="182"/>
        <end position="201"/>
    </location>
</feature>
<accession>A0ABT9R8I0</accession>
<protein>
    <recommendedName>
        <fullName evidence="5">CBM2 domain-containing protein</fullName>
    </recommendedName>
</protein>
<proteinExistence type="predicted"/>
<dbReference type="EMBL" id="JAUSRB010000002">
    <property type="protein sequence ID" value="MDP9865543.1"/>
    <property type="molecule type" value="Genomic_DNA"/>
</dbReference>
<reference evidence="3 4" key="1">
    <citation type="submission" date="2023-07" db="EMBL/GenBank/DDBJ databases">
        <title>Sequencing the genomes of 1000 actinobacteria strains.</title>
        <authorList>
            <person name="Klenk H.-P."/>
        </authorList>
    </citation>
    <scope>NUCLEOTIDE SEQUENCE [LARGE SCALE GENOMIC DNA]</scope>
    <source>
        <strain evidence="3 4">DSM 44109</strain>
    </source>
</reference>
<keyword evidence="4" id="KW-1185">Reference proteome</keyword>
<organism evidence="3 4">
    <name type="scientific">Streptosporangium brasiliense</name>
    <dbReference type="NCBI Taxonomy" id="47480"/>
    <lineage>
        <taxon>Bacteria</taxon>
        <taxon>Bacillati</taxon>
        <taxon>Actinomycetota</taxon>
        <taxon>Actinomycetes</taxon>
        <taxon>Streptosporangiales</taxon>
        <taxon>Streptosporangiaceae</taxon>
        <taxon>Streptosporangium</taxon>
    </lineage>
</organism>
<dbReference type="PRINTS" id="PR01217">
    <property type="entry name" value="PRICHEXTENSN"/>
</dbReference>
<feature type="transmembrane region" description="Helical" evidence="2">
    <location>
        <begin position="38"/>
        <end position="60"/>
    </location>
</feature>
<gene>
    <name evidence="3" type="ORF">J2S55_004809</name>
</gene>
<feature type="region of interest" description="Disordered" evidence="1">
    <location>
        <begin position="62"/>
        <end position="205"/>
    </location>
</feature>
<evidence type="ECO:0000313" key="4">
    <source>
        <dbReference type="Proteomes" id="UP001230426"/>
    </source>
</evidence>
<feature type="compositionally biased region" description="Low complexity" evidence="1">
    <location>
        <begin position="119"/>
        <end position="141"/>
    </location>
</feature>
<dbReference type="Proteomes" id="UP001230426">
    <property type="component" value="Unassembled WGS sequence"/>
</dbReference>
<evidence type="ECO:0000313" key="3">
    <source>
        <dbReference type="EMBL" id="MDP9865543.1"/>
    </source>
</evidence>
<dbReference type="RefSeq" id="WP_306865054.1">
    <property type="nucleotide sequence ID" value="NZ_JAUSRB010000002.1"/>
</dbReference>
<dbReference type="InterPro" id="IPR012291">
    <property type="entry name" value="CBM2_carb-bd_dom_sf"/>
</dbReference>
<feature type="compositionally biased region" description="Polar residues" evidence="1">
    <location>
        <begin position="93"/>
        <end position="103"/>
    </location>
</feature>
<dbReference type="Gene3D" id="2.60.40.290">
    <property type="match status" value="1"/>
</dbReference>
<evidence type="ECO:0000256" key="1">
    <source>
        <dbReference type="SAM" id="MobiDB-lite"/>
    </source>
</evidence>
<evidence type="ECO:0008006" key="5">
    <source>
        <dbReference type="Google" id="ProtNLM"/>
    </source>
</evidence>
<feature type="compositionally biased region" description="Basic and acidic residues" evidence="1">
    <location>
        <begin position="144"/>
        <end position="159"/>
    </location>
</feature>
<name>A0ABT9R8I0_9ACTN</name>
<keyword evidence="2" id="KW-0472">Membrane</keyword>
<sequence>MTEPRAGFLGSGWSAASELSDPVWPEEKRRSGGRVRTLVLAVAAVAVVLGGTVAGVQMLGSPAGSTADCPPSGCQAETPDQSEPYPTDPAGTADQTGEPTPSQEPETAEEGETDPAPTPAATRSRTGRTSTAAPTPTPTATRARRTEPARPTERPEPEPSRTGQSLVTDTRTQDPAHTPDATQPPDPQPSVPDDPGTPNPPAAGGAAITVDFGVVTEKAEVYTAELVVTAGERLTDLTLSLPVGGEVTSVSGAGWEQNGDTLVIGPAASLEAGENLVLTFTAQGRAQAPRSCWSTRGECSVV</sequence>
<comment type="caution">
    <text evidence="3">The sequence shown here is derived from an EMBL/GenBank/DDBJ whole genome shotgun (WGS) entry which is preliminary data.</text>
</comment>
<evidence type="ECO:0000256" key="2">
    <source>
        <dbReference type="SAM" id="Phobius"/>
    </source>
</evidence>
<feature type="region of interest" description="Disordered" evidence="1">
    <location>
        <begin position="1"/>
        <end position="33"/>
    </location>
</feature>